<dbReference type="InterPro" id="IPR013507">
    <property type="entry name" value="DNA_mismatch_S5_2-like"/>
</dbReference>
<sequence>MHQLPPSTVRLLSSSQVITSVVNVVKELTENSLDAEATSVDVKLENYGLDRIEVRDNGSGIRAEDTPVMGVRHFTSKISSHQDLESLQTYGFRGEALGSICAVAEVTVTTKTKEDDFSTQYTLDLTGNIVSQKPSHLGQGTTVSVQRLFKNLPVRRQFYSNTKKCKEELKRVQDVLTAFAIVKPELRVTLYHNKVMLWQKSKMADHRSALVATLGPNVVSHLQPFHHRHEDPEIILDGFLPKPGADFTLTSSSSADKAFIYVNDRPVQQKEITKLVRQHLGALQAEEARGRFPTFVLRVSVSAAAVDVNLTPDKTQVLLHHKEALLTAVEDLLVSLYGAQTSAKVHHTEEQPGLKIPKAPSDSTKDLREDPTVKSKDVRAEAPTNSKPKAFISTKEINKGISSDVSSHCPTSNNSSSSSIAEDWIVDQIPADLSLCDADEASQNCATEPNLEGNSPERLDDGLGAREDAFSAEEWSRGTALRDPDSDKPLQPVTILRPNAGPAKDEDKSSPSSTRLISNAIIEKRAALTAYDVLANRAVRAPLSPAALFEKETRAEVVSENPKASLHQINAAVRERWKTLNQEERQKFEDRAQKHMEHHEQARAASAEAPRRVSAQGQKRKALSNQQLLDELFSAQPQKKLKNSVSKPSRTVGCSLASLRQNLPRLASSPPSAPLRPCPISRLASQGSWLLLSGHKLLVLNPFRVEEALLFQRLMDNNILPAVALKDPIPLTEESLGGAENMDALCSMEKQSPELDGSVVISDLRLVANGFKIKLSPDRQQVQVTAMAECVPFLGLGDLREILTAVVQKKTRAVSGCRPLKVYNHLKGEAVRLVRQMPAHFSREEVRGILRRMETQLERRHRTCLHERPFTQLLCELPSTEQEARAVAKPLDL</sequence>
<dbReference type="InterPro" id="IPR036910">
    <property type="entry name" value="HMG_box_dom_sf"/>
</dbReference>
<dbReference type="CDD" id="cd21985">
    <property type="entry name" value="HMG-box_PMS1"/>
    <property type="match status" value="1"/>
</dbReference>
<dbReference type="Proteomes" id="UP000694523">
    <property type="component" value="Unplaced"/>
</dbReference>
<dbReference type="Ensembl" id="ENSNMLT00000020653.1">
    <property type="protein sequence ID" value="ENSNMLP00000018363.1"/>
    <property type="gene ID" value="ENSNMLG00000012074.1"/>
</dbReference>
<dbReference type="Pfam" id="PF01119">
    <property type="entry name" value="DNA_mis_repair"/>
    <property type="match status" value="1"/>
</dbReference>
<name>A0A8C6T9L1_9GOBI</name>
<feature type="compositionally biased region" description="Basic and acidic residues" evidence="4">
    <location>
        <begin position="470"/>
        <end position="488"/>
    </location>
</feature>
<dbReference type="Gene3D" id="1.10.30.10">
    <property type="entry name" value="High mobility group box domain"/>
    <property type="match status" value="1"/>
</dbReference>
<dbReference type="CDD" id="cd03485">
    <property type="entry name" value="MutL_Trans_hPMS_1_like"/>
    <property type="match status" value="1"/>
</dbReference>
<dbReference type="GO" id="GO:0006298">
    <property type="term" value="P:mismatch repair"/>
    <property type="evidence" value="ECO:0007669"/>
    <property type="project" value="InterPro"/>
</dbReference>
<dbReference type="FunFam" id="3.30.565.10:FF:000017">
    <property type="entry name" value="PMS1 homolog 1, mismatch repair system component"/>
    <property type="match status" value="1"/>
</dbReference>
<dbReference type="InterPro" id="IPR036890">
    <property type="entry name" value="HATPase_C_sf"/>
</dbReference>
<evidence type="ECO:0000313" key="7">
    <source>
        <dbReference type="Proteomes" id="UP000694523"/>
    </source>
</evidence>
<dbReference type="InterPro" id="IPR002099">
    <property type="entry name" value="MutL/Mlh/PMS"/>
</dbReference>
<organism evidence="6 7">
    <name type="scientific">Neogobius melanostomus</name>
    <name type="common">round goby</name>
    <dbReference type="NCBI Taxonomy" id="47308"/>
    <lineage>
        <taxon>Eukaryota</taxon>
        <taxon>Metazoa</taxon>
        <taxon>Chordata</taxon>
        <taxon>Craniata</taxon>
        <taxon>Vertebrata</taxon>
        <taxon>Euteleostomi</taxon>
        <taxon>Actinopterygii</taxon>
        <taxon>Neopterygii</taxon>
        <taxon>Teleostei</taxon>
        <taxon>Neoteleostei</taxon>
        <taxon>Acanthomorphata</taxon>
        <taxon>Gobiaria</taxon>
        <taxon>Gobiiformes</taxon>
        <taxon>Gobioidei</taxon>
        <taxon>Gobiidae</taxon>
        <taxon>Benthophilinae</taxon>
        <taxon>Neogobiini</taxon>
        <taxon>Neogobius</taxon>
    </lineage>
</organism>
<evidence type="ECO:0000256" key="2">
    <source>
        <dbReference type="ARBA" id="ARBA00022763"/>
    </source>
</evidence>
<dbReference type="Gene3D" id="3.30.230.10">
    <property type="match status" value="1"/>
</dbReference>
<dbReference type="InterPro" id="IPR038973">
    <property type="entry name" value="MutL/Mlh/Pms-like"/>
</dbReference>
<proteinExistence type="inferred from homology"/>
<evidence type="ECO:0000313" key="6">
    <source>
        <dbReference type="Ensembl" id="ENSNMLP00000018363.1"/>
    </source>
</evidence>
<dbReference type="SUPFAM" id="SSF55874">
    <property type="entry name" value="ATPase domain of HSP90 chaperone/DNA topoisomerase II/histidine kinase"/>
    <property type="match status" value="1"/>
</dbReference>
<dbReference type="NCBIfam" id="TIGR00585">
    <property type="entry name" value="mutl"/>
    <property type="match status" value="1"/>
</dbReference>
<reference evidence="6" key="1">
    <citation type="submission" date="2025-08" db="UniProtKB">
        <authorList>
            <consortium name="Ensembl"/>
        </authorList>
    </citation>
    <scope>IDENTIFICATION</scope>
</reference>
<keyword evidence="3" id="KW-0539">Nucleus</keyword>
<dbReference type="CDD" id="cd16926">
    <property type="entry name" value="HATPase_MutL-MLH-PMS-like"/>
    <property type="match status" value="1"/>
</dbReference>
<reference evidence="6" key="2">
    <citation type="submission" date="2025-09" db="UniProtKB">
        <authorList>
            <consortium name="Ensembl"/>
        </authorList>
    </citation>
    <scope>IDENTIFICATION</scope>
</reference>
<dbReference type="InterPro" id="IPR020568">
    <property type="entry name" value="Ribosomal_Su5_D2-typ_SF"/>
</dbReference>
<dbReference type="GO" id="GO:0005524">
    <property type="term" value="F:ATP binding"/>
    <property type="evidence" value="ECO:0007669"/>
    <property type="project" value="InterPro"/>
</dbReference>
<protein>
    <submittedName>
        <fullName evidence="6">PMS1 homolog 1, mismatch repair system component</fullName>
    </submittedName>
</protein>
<keyword evidence="2" id="KW-0227">DNA damage</keyword>
<comment type="similarity">
    <text evidence="1">Belongs to the DNA mismatch repair MutL/HexB family.</text>
</comment>
<dbReference type="InterPro" id="IPR009071">
    <property type="entry name" value="HMG_box_dom"/>
</dbReference>
<feature type="DNA-binding region" description="HMG box" evidence="3">
    <location>
        <begin position="539"/>
        <end position="607"/>
    </location>
</feature>
<dbReference type="SUPFAM" id="SSF54211">
    <property type="entry name" value="Ribosomal protein S5 domain 2-like"/>
    <property type="match status" value="1"/>
</dbReference>
<evidence type="ECO:0000256" key="3">
    <source>
        <dbReference type="PROSITE-ProRule" id="PRU00267"/>
    </source>
</evidence>
<keyword evidence="3" id="KW-0238">DNA-binding</keyword>
<feature type="domain" description="HMG box" evidence="5">
    <location>
        <begin position="539"/>
        <end position="607"/>
    </location>
</feature>
<dbReference type="SMART" id="SM01340">
    <property type="entry name" value="DNA_mis_repair"/>
    <property type="match status" value="1"/>
</dbReference>
<dbReference type="PANTHER" id="PTHR10073">
    <property type="entry name" value="DNA MISMATCH REPAIR PROTEIN MLH, PMS, MUTL"/>
    <property type="match status" value="1"/>
</dbReference>
<feature type="region of interest" description="Disordered" evidence="4">
    <location>
        <begin position="470"/>
        <end position="513"/>
    </location>
</feature>
<dbReference type="GO" id="GO:0030983">
    <property type="term" value="F:mismatched DNA binding"/>
    <property type="evidence" value="ECO:0007669"/>
    <property type="project" value="InterPro"/>
</dbReference>
<dbReference type="PROSITE" id="PS50118">
    <property type="entry name" value="HMG_BOX_2"/>
    <property type="match status" value="1"/>
</dbReference>
<evidence type="ECO:0000256" key="4">
    <source>
        <dbReference type="SAM" id="MobiDB-lite"/>
    </source>
</evidence>
<dbReference type="SUPFAM" id="SSF47095">
    <property type="entry name" value="HMG-box"/>
    <property type="match status" value="1"/>
</dbReference>
<dbReference type="SMART" id="SM00398">
    <property type="entry name" value="HMG"/>
    <property type="match status" value="1"/>
</dbReference>
<accession>A0A8C6T9L1</accession>
<feature type="compositionally biased region" description="Basic and acidic residues" evidence="4">
    <location>
        <begin position="590"/>
        <end position="602"/>
    </location>
</feature>
<dbReference type="GO" id="GO:0016887">
    <property type="term" value="F:ATP hydrolysis activity"/>
    <property type="evidence" value="ECO:0007669"/>
    <property type="project" value="InterPro"/>
</dbReference>
<evidence type="ECO:0000259" key="5">
    <source>
        <dbReference type="PROSITE" id="PS50118"/>
    </source>
</evidence>
<dbReference type="PROSITE" id="PS00058">
    <property type="entry name" value="DNA_MISMATCH_REPAIR_1"/>
    <property type="match status" value="1"/>
</dbReference>
<dbReference type="Pfam" id="PF13589">
    <property type="entry name" value="HATPase_c_3"/>
    <property type="match status" value="1"/>
</dbReference>
<dbReference type="InterPro" id="IPR014762">
    <property type="entry name" value="DNA_mismatch_repair_CS"/>
</dbReference>
<keyword evidence="7" id="KW-1185">Reference proteome</keyword>
<dbReference type="AlphaFoldDB" id="A0A8C6T9L1"/>
<dbReference type="InterPro" id="IPR014721">
    <property type="entry name" value="Ribsml_uS5_D2-typ_fold_subgr"/>
</dbReference>
<dbReference type="GO" id="GO:0032389">
    <property type="term" value="C:MutLalpha complex"/>
    <property type="evidence" value="ECO:0007669"/>
    <property type="project" value="TreeGrafter"/>
</dbReference>
<dbReference type="Pfam" id="PF00505">
    <property type="entry name" value="HMG_box"/>
    <property type="match status" value="1"/>
</dbReference>
<evidence type="ECO:0000256" key="1">
    <source>
        <dbReference type="ARBA" id="ARBA00006082"/>
    </source>
</evidence>
<dbReference type="FunFam" id="3.30.230.10:FF:000030">
    <property type="entry name" value="PMS1 homolog 1, mismatch repair system component"/>
    <property type="match status" value="1"/>
</dbReference>
<dbReference type="PANTHER" id="PTHR10073:SF54">
    <property type="entry name" value="PMS1 PROTEIN HOMOLOG 1"/>
    <property type="match status" value="1"/>
</dbReference>
<dbReference type="Gene3D" id="3.30.565.10">
    <property type="entry name" value="Histidine kinase-like ATPase, C-terminal domain"/>
    <property type="match status" value="1"/>
</dbReference>
<feature type="region of interest" description="Disordered" evidence="4">
    <location>
        <begin position="590"/>
        <end position="621"/>
    </location>
</feature>
<feature type="region of interest" description="Disordered" evidence="4">
    <location>
        <begin position="344"/>
        <end position="390"/>
    </location>
</feature>
<feature type="compositionally biased region" description="Basic and acidic residues" evidence="4">
    <location>
        <begin position="363"/>
        <end position="380"/>
    </location>
</feature>
<dbReference type="GO" id="GO:0140664">
    <property type="term" value="F:ATP-dependent DNA damage sensor activity"/>
    <property type="evidence" value="ECO:0007669"/>
    <property type="project" value="InterPro"/>
</dbReference>